<keyword evidence="8" id="KW-0503">Monooxygenase</keyword>
<keyword evidence="8" id="KW-0560">Oxidoreductase</keyword>
<dbReference type="GO" id="GO:0016125">
    <property type="term" value="P:sterol metabolic process"/>
    <property type="evidence" value="ECO:0007669"/>
    <property type="project" value="TreeGrafter"/>
</dbReference>
<keyword evidence="11" id="KW-1185">Reference proteome</keyword>
<dbReference type="KEGG" id="ghi:107919062"/>
<dbReference type="GO" id="GO:0004497">
    <property type="term" value="F:monooxygenase activity"/>
    <property type="evidence" value="ECO:0000318"/>
    <property type="project" value="GO_Central"/>
</dbReference>
<evidence type="ECO:0000256" key="10">
    <source>
        <dbReference type="SAM" id="SignalP"/>
    </source>
</evidence>
<reference evidence="12" key="2">
    <citation type="submission" date="2025-08" db="UniProtKB">
        <authorList>
            <consortium name="RefSeq"/>
        </authorList>
    </citation>
    <scope>IDENTIFICATION</scope>
</reference>
<evidence type="ECO:0000256" key="8">
    <source>
        <dbReference type="RuleBase" id="RU000461"/>
    </source>
</evidence>
<feature type="chain" id="PRO_5047472648" evidence="10">
    <location>
        <begin position="20"/>
        <end position="502"/>
    </location>
</feature>
<dbReference type="Proteomes" id="UP000818029">
    <property type="component" value="Chromosome D13"/>
</dbReference>
<dbReference type="SMR" id="A0A1U8KNR4"/>
<dbReference type="GO" id="GO:0005506">
    <property type="term" value="F:iron ion binding"/>
    <property type="evidence" value="ECO:0007669"/>
    <property type="project" value="InterPro"/>
</dbReference>
<protein>
    <submittedName>
        <fullName evidence="12">Beta-amyrin 28-monooxygenase</fullName>
    </submittedName>
</protein>
<evidence type="ECO:0000256" key="7">
    <source>
        <dbReference type="PIRSR" id="PIRSR602401-1"/>
    </source>
</evidence>
<keyword evidence="9" id="KW-0472">Membrane</keyword>
<dbReference type="AlphaFoldDB" id="A0A1U8KNR4"/>
<evidence type="ECO:0000313" key="12">
    <source>
        <dbReference type="RefSeq" id="XP_016704080.2"/>
    </source>
</evidence>
<comment type="similarity">
    <text evidence="2 8">Belongs to the cytochrome P450 family.</text>
</comment>
<dbReference type="STRING" id="3635.A0A1U8KNR4"/>
<proteinExistence type="inferred from homology"/>
<keyword evidence="10" id="KW-0732">Signal</keyword>
<dbReference type="SUPFAM" id="SSF48264">
    <property type="entry name" value="Cytochrome P450"/>
    <property type="match status" value="1"/>
</dbReference>
<dbReference type="PANTHER" id="PTHR24286">
    <property type="entry name" value="CYTOCHROME P450 26"/>
    <property type="match status" value="1"/>
</dbReference>
<evidence type="ECO:0000256" key="4">
    <source>
        <dbReference type="ARBA" id="ARBA00022723"/>
    </source>
</evidence>
<evidence type="ECO:0000256" key="3">
    <source>
        <dbReference type="ARBA" id="ARBA00022692"/>
    </source>
</evidence>
<dbReference type="Gene3D" id="1.10.630.10">
    <property type="entry name" value="Cytochrome P450"/>
    <property type="match status" value="1"/>
</dbReference>
<evidence type="ECO:0000256" key="2">
    <source>
        <dbReference type="ARBA" id="ARBA00010617"/>
    </source>
</evidence>
<feature type="transmembrane region" description="Helical" evidence="9">
    <location>
        <begin position="29"/>
        <end position="47"/>
    </location>
</feature>
<reference evidence="11" key="1">
    <citation type="journal article" date="2020" name="Nat. Genet.">
        <title>Genomic diversifications of five Gossypium allopolyploid species and their impact on cotton improvement.</title>
        <authorList>
            <person name="Chen Z.J."/>
            <person name="Sreedasyam A."/>
            <person name="Ando A."/>
            <person name="Song Q."/>
            <person name="De Santiago L.M."/>
            <person name="Hulse-Kemp A.M."/>
            <person name="Ding M."/>
            <person name="Ye W."/>
            <person name="Kirkbride R.C."/>
            <person name="Jenkins J."/>
            <person name="Plott C."/>
            <person name="Lovell J."/>
            <person name="Lin Y.M."/>
            <person name="Vaughn R."/>
            <person name="Liu B."/>
            <person name="Simpson S."/>
            <person name="Scheffler B.E."/>
            <person name="Wen L."/>
            <person name="Saski C.A."/>
            <person name="Grover C.E."/>
            <person name="Hu G."/>
            <person name="Conover J.L."/>
            <person name="Carlson J.W."/>
            <person name="Shu S."/>
            <person name="Boston L.B."/>
            <person name="Williams M."/>
            <person name="Peterson D.G."/>
            <person name="McGee K."/>
            <person name="Jones D.C."/>
            <person name="Wendel J.F."/>
            <person name="Stelly D.M."/>
            <person name="Grimwood J."/>
            <person name="Schmutz J."/>
        </authorList>
    </citation>
    <scope>NUCLEOTIDE SEQUENCE [LARGE SCALE GENOMIC DNA]</scope>
    <source>
        <strain evidence="11">cv. TM-1</strain>
    </source>
</reference>
<sequence>MHPFFISVFIATNMKLAAAMDAFDSFMPYLLHLVLLYVFAGLFYFLYKYKSSGGGGGPTPNLPPGKKGLPYIGETLDFVLASRRGTPEKFVTDRTTKYSPDVFRTSLLGEDMAVFCGSAGNKFLFSGQNKYVTSWWPDSIKKALMDPSSVDNSSKEESTKLRAYLPPFLKPESLQHFIPVMDIMAKEHLNQHWSPYNEVQVFPLSKKYTFALACRLFMSVTDYDEIENFAKPFALATAGLMSVPIDLPGTTFNRAVKAGRLIRQRLLALITQKKNEILEKGKTVASDLVDSMLMDGMTEVEIGNKIVGFFIASHDTTSTAITFIVSYLSDYPEVYNRVLEEQMEVLRCKEAGEPLRWEDIQKMKYTWCVACEVMRLAPPANGSFREAITDFTYAGYTIPKGWKAFWMVHTTHKNPKYFPDPERFDPSRFEGNGPAPYSFVPFGGGPRMCPGKEYARLEILTFIHNLLTTFKWVKLNPNEKISYIPSPIPKEGLPIKIQPLLN</sequence>
<accession>A0A1U8KNR4</accession>
<dbReference type="GO" id="GO:0016020">
    <property type="term" value="C:membrane"/>
    <property type="evidence" value="ECO:0007669"/>
    <property type="project" value="UniProtKB-SubCell"/>
</dbReference>
<dbReference type="GeneID" id="107919062"/>
<feature type="signal peptide" evidence="10">
    <location>
        <begin position="1"/>
        <end position="19"/>
    </location>
</feature>
<dbReference type="GO" id="GO:0020037">
    <property type="term" value="F:heme binding"/>
    <property type="evidence" value="ECO:0007669"/>
    <property type="project" value="InterPro"/>
</dbReference>
<dbReference type="PaxDb" id="3635-A0A1U8KNR4"/>
<comment type="subcellular location">
    <subcellularLocation>
        <location evidence="1">Membrane</location>
        <topology evidence="1">Single-pass membrane protein</topology>
    </subcellularLocation>
</comment>
<dbReference type="InterPro" id="IPR036396">
    <property type="entry name" value="Cyt_P450_sf"/>
</dbReference>
<dbReference type="PRINTS" id="PR00463">
    <property type="entry name" value="EP450I"/>
</dbReference>
<keyword evidence="4 7" id="KW-0479">Metal-binding</keyword>
<feature type="binding site" description="axial binding residue" evidence="7">
    <location>
        <position position="449"/>
    </location>
    <ligand>
        <name>heme</name>
        <dbReference type="ChEBI" id="CHEBI:30413"/>
    </ligand>
    <ligandPart>
        <name>Fe</name>
        <dbReference type="ChEBI" id="CHEBI:18248"/>
    </ligandPart>
</feature>
<comment type="cofactor">
    <cofactor evidence="7">
        <name>heme</name>
        <dbReference type="ChEBI" id="CHEBI:30413"/>
    </cofactor>
</comment>
<dbReference type="InterPro" id="IPR002401">
    <property type="entry name" value="Cyt_P450_E_grp-I"/>
</dbReference>
<evidence type="ECO:0000256" key="5">
    <source>
        <dbReference type="ARBA" id="ARBA00022989"/>
    </source>
</evidence>
<keyword evidence="3 9" id="KW-0812">Transmembrane</keyword>
<dbReference type="InterPro" id="IPR001128">
    <property type="entry name" value="Cyt_P450"/>
</dbReference>
<keyword evidence="6 7" id="KW-0408">Iron</keyword>
<evidence type="ECO:0000313" key="11">
    <source>
        <dbReference type="Proteomes" id="UP000818029"/>
    </source>
</evidence>
<evidence type="ECO:0000256" key="1">
    <source>
        <dbReference type="ARBA" id="ARBA00004167"/>
    </source>
</evidence>
<keyword evidence="7 8" id="KW-0349">Heme</keyword>
<evidence type="ECO:0000256" key="9">
    <source>
        <dbReference type="SAM" id="Phobius"/>
    </source>
</evidence>
<dbReference type="PROSITE" id="PS00086">
    <property type="entry name" value="CYTOCHROME_P450"/>
    <property type="match status" value="1"/>
</dbReference>
<dbReference type="Pfam" id="PF00067">
    <property type="entry name" value="p450"/>
    <property type="match status" value="1"/>
</dbReference>
<evidence type="ECO:0000256" key="6">
    <source>
        <dbReference type="ARBA" id="ARBA00023004"/>
    </source>
</evidence>
<keyword evidence="5 9" id="KW-1133">Transmembrane helix</keyword>
<name>A0A1U8KNR4_GOSHI</name>
<gene>
    <name evidence="12" type="primary">LOC107919062</name>
</gene>
<dbReference type="PANTHER" id="PTHR24286:SF53">
    <property type="entry name" value="BETA-AMYRIN 28-OXIDASE-LIKE"/>
    <property type="match status" value="1"/>
</dbReference>
<dbReference type="RefSeq" id="XP_016704080.2">
    <property type="nucleotide sequence ID" value="XM_016848591.2"/>
</dbReference>
<organism evidence="11 12">
    <name type="scientific">Gossypium hirsutum</name>
    <name type="common">Upland cotton</name>
    <name type="synonym">Gossypium mexicanum</name>
    <dbReference type="NCBI Taxonomy" id="3635"/>
    <lineage>
        <taxon>Eukaryota</taxon>
        <taxon>Viridiplantae</taxon>
        <taxon>Streptophyta</taxon>
        <taxon>Embryophyta</taxon>
        <taxon>Tracheophyta</taxon>
        <taxon>Spermatophyta</taxon>
        <taxon>Magnoliopsida</taxon>
        <taxon>eudicotyledons</taxon>
        <taxon>Gunneridae</taxon>
        <taxon>Pentapetalae</taxon>
        <taxon>rosids</taxon>
        <taxon>malvids</taxon>
        <taxon>Malvales</taxon>
        <taxon>Malvaceae</taxon>
        <taxon>Malvoideae</taxon>
        <taxon>Gossypium</taxon>
    </lineage>
</organism>
<dbReference type="InterPro" id="IPR017972">
    <property type="entry name" value="Cyt_P450_CS"/>
</dbReference>
<dbReference type="PRINTS" id="PR00385">
    <property type="entry name" value="P450"/>
</dbReference>
<dbReference type="GO" id="GO:0016705">
    <property type="term" value="F:oxidoreductase activity, acting on paired donors, with incorporation or reduction of molecular oxygen"/>
    <property type="evidence" value="ECO:0007669"/>
    <property type="project" value="InterPro"/>
</dbReference>
<dbReference type="CDD" id="cd11043">
    <property type="entry name" value="CYP90-like"/>
    <property type="match status" value="1"/>
</dbReference>